<organism evidence="8 9">
    <name type="scientific">Castanea mollissima</name>
    <name type="common">Chinese chestnut</name>
    <dbReference type="NCBI Taxonomy" id="60419"/>
    <lineage>
        <taxon>Eukaryota</taxon>
        <taxon>Viridiplantae</taxon>
        <taxon>Streptophyta</taxon>
        <taxon>Embryophyta</taxon>
        <taxon>Tracheophyta</taxon>
        <taxon>Spermatophyta</taxon>
        <taxon>Magnoliopsida</taxon>
        <taxon>eudicotyledons</taxon>
        <taxon>Gunneridae</taxon>
        <taxon>Pentapetalae</taxon>
        <taxon>rosids</taxon>
        <taxon>fabids</taxon>
        <taxon>Fagales</taxon>
        <taxon>Fagaceae</taxon>
        <taxon>Castanea</taxon>
    </lineage>
</organism>
<dbReference type="OrthoDB" id="441771at2759"/>
<evidence type="ECO:0000256" key="6">
    <source>
        <dbReference type="ARBA" id="ARBA00024695"/>
    </source>
</evidence>
<comment type="function">
    <text evidence="6">Involved in nucleolar processing of pre-18S ribosomal RNA. Has a role in the nuclear export of 40S pre-ribosomal subunit to the cytoplasm.</text>
</comment>
<dbReference type="EMBL" id="JRKL02000013">
    <property type="protein sequence ID" value="KAF3976550.1"/>
    <property type="molecule type" value="Genomic_DNA"/>
</dbReference>
<comment type="subcellular location">
    <subcellularLocation>
        <location evidence="1">Nucleus</location>
        <location evidence="1">Nucleolus</location>
    </subcellularLocation>
</comment>
<feature type="region of interest" description="Disordered" evidence="7">
    <location>
        <begin position="1"/>
        <end position="103"/>
    </location>
</feature>
<keyword evidence="4" id="KW-0698">rRNA processing</keyword>
<accession>A0A8J4S1M2</accession>
<evidence type="ECO:0000256" key="4">
    <source>
        <dbReference type="ARBA" id="ARBA00022552"/>
    </source>
</evidence>
<comment type="caution">
    <text evidence="8">The sequence shown here is derived from an EMBL/GenBank/DDBJ whole genome shotgun (WGS) entry which is preliminary data.</text>
</comment>
<comment type="similarity">
    <text evidence="2">Belongs to the NOP14 family.</text>
</comment>
<dbReference type="GO" id="GO:0030490">
    <property type="term" value="P:maturation of SSU-rRNA"/>
    <property type="evidence" value="ECO:0007669"/>
    <property type="project" value="TreeGrafter"/>
</dbReference>
<evidence type="ECO:0000313" key="9">
    <source>
        <dbReference type="Proteomes" id="UP000737018"/>
    </source>
</evidence>
<dbReference type="PANTHER" id="PTHR23183:SF0">
    <property type="entry name" value="NUCLEOLAR PROTEIN 14"/>
    <property type="match status" value="1"/>
</dbReference>
<keyword evidence="3" id="KW-0690">Ribosome biogenesis</keyword>
<keyword evidence="5" id="KW-0539">Nucleus</keyword>
<reference evidence="8" key="1">
    <citation type="submission" date="2020-03" db="EMBL/GenBank/DDBJ databases">
        <title>Castanea mollissima Vanexum genome sequencing.</title>
        <authorList>
            <person name="Staton M."/>
        </authorList>
    </citation>
    <scope>NUCLEOTIDE SEQUENCE</scope>
    <source>
        <tissue evidence="8">Leaf</tissue>
    </source>
</reference>
<dbReference type="Proteomes" id="UP000737018">
    <property type="component" value="Unassembled WGS sequence"/>
</dbReference>
<feature type="compositionally biased region" description="Acidic residues" evidence="7">
    <location>
        <begin position="76"/>
        <end position="101"/>
    </location>
</feature>
<dbReference type="AlphaFoldDB" id="A0A8J4S1M2"/>
<protein>
    <submittedName>
        <fullName evidence="8">Uncharacterized protein</fullName>
    </submittedName>
</protein>
<evidence type="ECO:0000256" key="7">
    <source>
        <dbReference type="SAM" id="MobiDB-lite"/>
    </source>
</evidence>
<dbReference type="Pfam" id="PF04147">
    <property type="entry name" value="Nop14"/>
    <property type="match status" value="2"/>
</dbReference>
<evidence type="ECO:0000256" key="2">
    <source>
        <dbReference type="ARBA" id="ARBA00007466"/>
    </source>
</evidence>
<name>A0A8J4S1M2_9ROSI</name>
<evidence type="ECO:0000256" key="5">
    <source>
        <dbReference type="ARBA" id="ARBA00023242"/>
    </source>
</evidence>
<evidence type="ECO:0000256" key="1">
    <source>
        <dbReference type="ARBA" id="ARBA00004604"/>
    </source>
</evidence>
<keyword evidence="9" id="KW-1185">Reference proteome</keyword>
<proteinExistence type="inferred from homology"/>
<gene>
    <name evidence="8" type="ORF">CMV_000278</name>
</gene>
<dbReference type="InterPro" id="IPR007276">
    <property type="entry name" value="Nop14"/>
</dbReference>
<dbReference type="GO" id="GO:0032040">
    <property type="term" value="C:small-subunit processome"/>
    <property type="evidence" value="ECO:0007669"/>
    <property type="project" value="InterPro"/>
</dbReference>
<evidence type="ECO:0000256" key="3">
    <source>
        <dbReference type="ARBA" id="ARBA00022517"/>
    </source>
</evidence>
<feature type="compositionally biased region" description="Basic and acidic residues" evidence="7">
    <location>
        <begin position="1"/>
        <end position="16"/>
    </location>
</feature>
<dbReference type="PANTHER" id="PTHR23183">
    <property type="entry name" value="NOP14"/>
    <property type="match status" value="1"/>
</dbReference>
<dbReference type="GO" id="GO:0030692">
    <property type="term" value="C:Noc4p-Nop14p complex"/>
    <property type="evidence" value="ECO:0007669"/>
    <property type="project" value="TreeGrafter"/>
</dbReference>
<sequence length="341" mass="39487">MIVKLLKEERQKRMLAPEDASDEDNDDSDKPSTKGLRSISGDTLVDSFSLEEEPRTKKGWVDEILERRNENNSGSEADDSFGDSETAEDDSDEEGSDEDGDEVKPLMEMSVEIPYVAAICARQWILRTRTQFCEIIKDPEISSWPSSKTLFLLRLWSMIFPCFDFRHVVMTPAILLMCEYLMRCPIVCMDTYITPRSMASVLLTMIETLHGYVNIYEGFSSFPEMFLPISMLLLEVAQQENLPHVLQDKFKNVAQLIKTKASAYHKLRRPLLMRKQKPMAIKMLNPNFENFVKGRDYDADREWVEKRKLQKQVKHEAKGAACELRKDTFFSLEVKEKERTL</sequence>
<evidence type="ECO:0000313" key="8">
    <source>
        <dbReference type="EMBL" id="KAF3976550.1"/>
    </source>
</evidence>
<feature type="compositionally biased region" description="Basic and acidic residues" evidence="7">
    <location>
        <begin position="52"/>
        <end position="70"/>
    </location>
</feature>